<dbReference type="AlphaFoldDB" id="A0A4R6IDZ1"/>
<dbReference type="InterPro" id="IPR015991">
    <property type="entry name" value="TatD/YcfH-like"/>
</dbReference>
<dbReference type="PANTHER" id="PTHR46124:SF2">
    <property type="entry name" value="D-AMINOACYL-TRNA DEACYLASE"/>
    <property type="match status" value="1"/>
</dbReference>
<dbReference type="PANTHER" id="PTHR46124">
    <property type="entry name" value="D-AMINOACYL-TRNA DEACYLASE"/>
    <property type="match status" value="1"/>
</dbReference>
<feature type="binding site" evidence="3">
    <location>
        <position position="206"/>
    </location>
    <ligand>
        <name>a divalent metal cation</name>
        <dbReference type="ChEBI" id="CHEBI:60240"/>
        <label>1</label>
    </ligand>
</feature>
<feature type="binding site" evidence="3">
    <location>
        <position position="154"/>
    </location>
    <ligand>
        <name>a divalent metal cation</name>
        <dbReference type="ChEBI" id="CHEBI:60240"/>
        <label>2</label>
    </ligand>
</feature>
<gene>
    <name evidence="4" type="ORF">EI74_0520</name>
</gene>
<dbReference type="FunFam" id="3.20.20.140:FF:000005">
    <property type="entry name" value="TatD family hydrolase"/>
    <property type="match status" value="1"/>
</dbReference>
<name>A0A4R6IDZ1_9MOLU</name>
<proteinExistence type="predicted"/>
<dbReference type="NCBIfam" id="TIGR00010">
    <property type="entry name" value="YchF/TatD family DNA exonuclease"/>
    <property type="match status" value="1"/>
</dbReference>
<feature type="binding site" evidence="3">
    <location>
        <position position="92"/>
    </location>
    <ligand>
        <name>a divalent metal cation</name>
        <dbReference type="ChEBI" id="CHEBI:60240"/>
        <label>1</label>
    </ligand>
</feature>
<keyword evidence="5" id="KW-1185">Reference proteome</keyword>
<comment type="caution">
    <text evidence="4">The sequence shown here is derived from an EMBL/GenBank/DDBJ whole genome shotgun (WGS) entry which is preliminary data.</text>
</comment>
<dbReference type="InterPro" id="IPR001130">
    <property type="entry name" value="TatD-like"/>
</dbReference>
<dbReference type="GO" id="GO:0016788">
    <property type="term" value="F:hydrolase activity, acting on ester bonds"/>
    <property type="evidence" value="ECO:0007669"/>
    <property type="project" value="InterPro"/>
</dbReference>
<dbReference type="GO" id="GO:0004536">
    <property type="term" value="F:DNA nuclease activity"/>
    <property type="evidence" value="ECO:0007669"/>
    <property type="project" value="InterPro"/>
</dbReference>
<protein>
    <submittedName>
        <fullName evidence="4">TatD DNase family protein</fullName>
    </submittedName>
</protein>
<keyword evidence="1 3" id="KW-0479">Metal-binding</keyword>
<evidence type="ECO:0000256" key="3">
    <source>
        <dbReference type="PIRSR" id="PIRSR005902-1"/>
    </source>
</evidence>
<feature type="binding site" evidence="3">
    <location>
        <position position="8"/>
    </location>
    <ligand>
        <name>a divalent metal cation</name>
        <dbReference type="ChEBI" id="CHEBI:60240"/>
        <label>1</label>
    </ligand>
</feature>
<dbReference type="EMBL" id="SNWN01000012">
    <property type="protein sequence ID" value="TDO19881.1"/>
    <property type="molecule type" value="Genomic_DNA"/>
</dbReference>
<sequence length="257" mass="29862">MIKYTDIHSHPLKEYWDDPISEIRKWFETQKLELIFFVGTEVSDFEEIKIACKEFPKQVYPVLGIHPANAEEENAISELNKAMDDSIVAIGEVGIDLYYDDNPALEKQQEIFKAQLLIAKKWNIPVILHVRDAFNEVIEIITKNEFKNLTYIFHTYSGDAEITKQLLKLKMDLYFSFSGIITFKNAFANRESLQLIPIEKIFSETDSPYLTPNPFRGKTNTSPYVEHVVAKIAEVKELEVEEVVKIIRRNIKKVFNI</sequence>
<keyword evidence="2" id="KW-0378">Hydrolase</keyword>
<organism evidence="4 5">
    <name type="scientific">Mycoplasma testudineum</name>
    <dbReference type="NCBI Taxonomy" id="244584"/>
    <lineage>
        <taxon>Bacteria</taxon>
        <taxon>Bacillati</taxon>
        <taxon>Mycoplasmatota</taxon>
        <taxon>Mollicutes</taxon>
        <taxon>Mycoplasmataceae</taxon>
        <taxon>Mycoplasma</taxon>
    </lineage>
</organism>
<reference evidence="4 5" key="1">
    <citation type="submission" date="2019-03" db="EMBL/GenBank/DDBJ databases">
        <title>Genomic Encyclopedia of Archaeal and Bacterial Type Strains, Phase II (KMG-II): from individual species to whole genera.</title>
        <authorList>
            <person name="Goeker M."/>
        </authorList>
    </citation>
    <scope>NUCLEOTIDE SEQUENCE [LARGE SCALE GENOMIC DNA]</scope>
    <source>
        <strain evidence="4 5">ATCC 700618</strain>
    </source>
</reference>
<dbReference type="RefSeq" id="WP_094254682.1">
    <property type="nucleotide sequence ID" value="NZ_NNCE01000004.1"/>
</dbReference>
<evidence type="ECO:0000313" key="4">
    <source>
        <dbReference type="EMBL" id="TDO19881.1"/>
    </source>
</evidence>
<dbReference type="GO" id="GO:0005829">
    <property type="term" value="C:cytosol"/>
    <property type="evidence" value="ECO:0007669"/>
    <property type="project" value="TreeGrafter"/>
</dbReference>
<feature type="binding site" evidence="3">
    <location>
        <position position="10"/>
    </location>
    <ligand>
        <name>a divalent metal cation</name>
        <dbReference type="ChEBI" id="CHEBI:60240"/>
        <label>1</label>
    </ligand>
</feature>
<dbReference type="Pfam" id="PF01026">
    <property type="entry name" value="TatD_DNase"/>
    <property type="match status" value="1"/>
</dbReference>
<dbReference type="OrthoDB" id="9810005at2"/>
<evidence type="ECO:0000313" key="5">
    <source>
        <dbReference type="Proteomes" id="UP000295518"/>
    </source>
</evidence>
<dbReference type="Gene3D" id="3.20.20.140">
    <property type="entry name" value="Metal-dependent hydrolases"/>
    <property type="match status" value="1"/>
</dbReference>
<dbReference type="InterPro" id="IPR032466">
    <property type="entry name" value="Metal_Hydrolase"/>
</dbReference>
<dbReference type="SUPFAM" id="SSF51556">
    <property type="entry name" value="Metallo-dependent hydrolases"/>
    <property type="match status" value="1"/>
</dbReference>
<accession>A0A4R6IDZ1</accession>
<dbReference type="GO" id="GO:0046872">
    <property type="term" value="F:metal ion binding"/>
    <property type="evidence" value="ECO:0007669"/>
    <property type="project" value="UniProtKB-KW"/>
</dbReference>
<dbReference type="PIRSF" id="PIRSF005902">
    <property type="entry name" value="DNase_TatD"/>
    <property type="match status" value="1"/>
</dbReference>
<evidence type="ECO:0000256" key="2">
    <source>
        <dbReference type="ARBA" id="ARBA00022801"/>
    </source>
</evidence>
<dbReference type="CDD" id="cd01310">
    <property type="entry name" value="TatD_DNAse"/>
    <property type="match status" value="1"/>
</dbReference>
<dbReference type="Proteomes" id="UP000295518">
    <property type="component" value="Unassembled WGS sequence"/>
</dbReference>
<feature type="binding site" evidence="3">
    <location>
        <position position="129"/>
    </location>
    <ligand>
        <name>a divalent metal cation</name>
        <dbReference type="ChEBI" id="CHEBI:60240"/>
        <label>2</label>
    </ligand>
</feature>
<evidence type="ECO:0000256" key="1">
    <source>
        <dbReference type="ARBA" id="ARBA00022723"/>
    </source>
</evidence>